<comment type="catalytic activity">
    <reaction evidence="13">
        <text>5-amino-6-(5-phospho-D-ribitylamino)uracil + NADP(+) = 5-amino-6-(5-phospho-D-ribosylamino)uracil + NADPH + H(+)</text>
        <dbReference type="Rhea" id="RHEA:17845"/>
        <dbReference type="ChEBI" id="CHEBI:15378"/>
        <dbReference type="ChEBI" id="CHEBI:57783"/>
        <dbReference type="ChEBI" id="CHEBI:58349"/>
        <dbReference type="ChEBI" id="CHEBI:58421"/>
        <dbReference type="ChEBI" id="CHEBI:58453"/>
        <dbReference type="EC" id="1.1.1.193"/>
    </reaction>
</comment>
<keyword evidence="9 13" id="KW-0862">Zinc</keyword>
<dbReference type="FunFam" id="3.40.140.10:FF:000025">
    <property type="entry name" value="Riboflavin biosynthesis protein RibD"/>
    <property type="match status" value="1"/>
</dbReference>
<organism evidence="17">
    <name type="scientific">Faucicola osloensis</name>
    <name type="common">Moraxella osloensis</name>
    <dbReference type="NCBI Taxonomy" id="34062"/>
    <lineage>
        <taxon>Bacteria</taxon>
        <taxon>Pseudomonadati</taxon>
        <taxon>Pseudomonadota</taxon>
        <taxon>Gammaproteobacteria</taxon>
        <taxon>Moraxellales</taxon>
        <taxon>Moraxellaceae</taxon>
        <taxon>Faucicola</taxon>
    </lineage>
</organism>
<keyword evidence="11 13" id="KW-0560">Oxidoreductase</keyword>
<evidence type="ECO:0000256" key="1">
    <source>
        <dbReference type="ARBA" id="ARBA00002151"/>
    </source>
</evidence>
<dbReference type="InterPro" id="IPR016193">
    <property type="entry name" value="Cytidine_deaminase-like"/>
</dbReference>
<accession>A0A173MZ09</accession>
<dbReference type="SUPFAM" id="SSF53927">
    <property type="entry name" value="Cytidine deaminase-like"/>
    <property type="match status" value="1"/>
</dbReference>
<dbReference type="InterPro" id="IPR002125">
    <property type="entry name" value="CMP_dCMP_dom"/>
</dbReference>
<dbReference type="OrthoDB" id="9800865at2"/>
<dbReference type="PROSITE" id="PS51747">
    <property type="entry name" value="CYT_DCMP_DEAMINASES_2"/>
    <property type="match status" value="1"/>
</dbReference>
<feature type="binding site" evidence="16">
    <location>
        <position position="98"/>
    </location>
    <ligand>
        <name>Zn(2+)</name>
        <dbReference type="ChEBI" id="CHEBI:29105"/>
        <note>catalytic</note>
    </ligand>
</feature>
<comment type="similarity">
    <text evidence="4 13">In the N-terminal section; belongs to the cytidine and deoxycytidylate deaminase family.</text>
</comment>
<dbReference type="Gene3D" id="3.40.430.10">
    <property type="entry name" value="Dihydrofolate Reductase, subunit A"/>
    <property type="match status" value="1"/>
</dbReference>
<reference evidence="17" key="1">
    <citation type="submission" date="2017-11" db="EMBL/GenBank/DDBJ databases">
        <title>Complete Genome Sequence from Moraxella oslensis YHS isolated from human skin.</title>
        <authorList>
            <person name="Lee K."/>
            <person name="Lim J.Y."/>
            <person name="Hwang I."/>
        </authorList>
    </citation>
    <scope>NUCLEOTIDE SEQUENCE</scope>
    <source>
        <strain evidence="17">YHS</strain>
    </source>
</reference>
<evidence type="ECO:0000256" key="10">
    <source>
        <dbReference type="ARBA" id="ARBA00022857"/>
    </source>
</evidence>
<keyword evidence="10 13" id="KW-0521">NADP</keyword>
<feature type="active site" description="Proton donor" evidence="14">
    <location>
        <position position="62"/>
    </location>
</feature>
<evidence type="ECO:0000256" key="11">
    <source>
        <dbReference type="ARBA" id="ARBA00023002"/>
    </source>
</evidence>
<feature type="binding site" evidence="15">
    <location>
        <position position="291"/>
    </location>
    <ligand>
        <name>substrate</name>
    </ligand>
</feature>
<gene>
    <name evidence="17" type="primary">ribD</name>
    <name evidence="17" type="ORF">YHS_12510</name>
</gene>
<feature type="binding site" evidence="15">
    <location>
        <position position="218"/>
    </location>
    <ligand>
        <name>substrate</name>
    </ligand>
</feature>
<feature type="binding site" evidence="15">
    <location>
        <begin position="293"/>
        <end position="299"/>
    </location>
    <ligand>
        <name>NADP(+)</name>
        <dbReference type="ChEBI" id="CHEBI:58349"/>
    </ligand>
</feature>
<dbReference type="AlphaFoldDB" id="A0A173MZ09"/>
<dbReference type="InterPro" id="IPR016192">
    <property type="entry name" value="APOBEC/CMP_deaminase_Zn-bd"/>
</dbReference>
<dbReference type="GO" id="GO:0008835">
    <property type="term" value="F:diaminohydroxyphosphoribosylaminopyrimidine deaminase activity"/>
    <property type="evidence" value="ECO:0007669"/>
    <property type="project" value="UniProtKB-EC"/>
</dbReference>
<dbReference type="Pfam" id="PF01872">
    <property type="entry name" value="RibD_C"/>
    <property type="match status" value="1"/>
</dbReference>
<evidence type="ECO:0000313" key="17">
    <source>
        <dbReference type="EMBL" id="ATW70864.1"/>
    </source>
</evidence>
<dbReference type="GO" id="GO:0008703">
    <property type="term" value="F:5-amino-6-(5-phosphoribosylamino)uracil reductase activity"/>
    <property type="evidence" value="ECO:0007669"/>
    <property type="project" value="UniProtKB-EC"/>
</dbReference>
<feature type="binding site" evidence="15">
    <location>
        <position position="198"/>
    </location>
    <ligand>
        <name>substrate</name>
    </ligand>
</feature>
<dbReference type="InterPro" id="IPR024072">
    <property type="entry name" value="DHFR-like_dom_sf"/>
</dbReference>
<sequence length="359" mass="39589">MTATLSSAERYQHQYYMSRAIELAKKGRFTTRPNPSVGCVIVKDNQIIGEGFHYQAGQPHAEVFALRQAYERDAKHLQGAIAYVTLEPCSHHGRTPPCADALIQAGISRVVIAVVDPNPKVDGGGIAKLQQAGIEVITGICEQAAYQLNEGFFKVMRGGLPFVRLKIATSLDGRTAMANGESKWITSDQSREDVQRLRAQAGAIITGSETILQDHPALNIRSQQLGANLDDIPQPLLVVLDRRQRIQMTDAWYQSQITHRPVLLIQDSTMSLTTLLNTLKDNYQINDVLVEAGATVAASFLQQGLVDELVVYQAPCFLGNSAKPMINFNAQHIHQQIIASLVSHETMGTDIKLTYRFDK</sequence>
<dbReference type="NCBIfam" id="TIGR00326">
    <property type="entry name" value="eubact_ribD"/>
    <property type="match status" value="1"/>
</dbReference>
<feature type="binding site" evidence="16">
    <location>
        <position position="60"/>
    </location>
    <ligand>
        <name>Zn(2+)</name>
        <dbReference type="ChEBI" id="CHEBI:29105"/>
        <note>catalytic</note>
    </ligand>
</feature>
<comment type="catalytic activity">
    <reaction evidence="13">
        <text>2,5-diamino-6-hydroxy-4-(5-phosphoribosylamino)-pyrimidine + H2O + H(+) = 5-amino-6-(5-phospho-D-ribosylamino)uracil + NH4(+)</text>
        <dbReference type="Rhea" id="RHEA:21868"/>
        <dbReference type="ChEBI" id="CHEBI:15377"/>
        <dbReference type="ChEBI" id="CHEBI:15378"/>
        <dbReference type="ChEBI" id="CHEBI:28938"/>
        <dbReference type="ChEBI" id="CHEBI:58453"/>
        <dbReference type="ChEBI" id="CHEBI:58614"/>
        <dbReference type="EC" id="3.5.4.26"/>
    </reaction>
</comment>
<dbReference type="Pfam" id="PF00383">
    <property type="entry name" value="dCMP_cyt_deam_1"/>
    <property type="match status" value="1"/>
</dbReference>
<evidence type="ECO:0000256" key="2">
    <source>
        <dbReference type="ARBA" id="ARBA00004882"/>
    </source>
</evidence>
<evidence type="ECO:0000256" key="8">
    <source>
        <dbReference type="ARBA" id="ARBA00022801"/>
    </source>
</evidence>
<dbReference type="CDD" id="cd01284">
    <property type="entry name" value="Riboflavin_deaminase-reductase"/>
    <property type="match status" value="1"/>
</dbReference>
<dbReference type="GO" id="GO:0008270">
    <property type="term" value="F:zinc ion binding"/>
    <property type="evidence" value="ECO:0007669"/>
    <property type="project" value="InterPro"/>
</dbReference>
<dbReference type="PANTHER" id="PTHR38011">
    <property type="entry name" value="DIHYDROFOLATE REDUCTASE FAMILY PROTEIN (AFU_ORTHOLOGUE AFUA_8G06820)"/>
    <property type="match status" value="1"/>
</dbReference>
<feature type="binding site" evidence="15">
    <location>
        <position position="210"/>
    </location>
    <ligand>
        <name>NADP(+)</name>
        <dbReference type="ChEBI" id="CHEBI:58349"/>
    </ligand>
</feature>
<dbReference type="InterPro" id="IPR050765">
    <property type="entry name" value="Riboflavin_Biosynth_HTPR"/>
</dbReference>
<evidence type="ECO:0000256" key="13">
    <source>
        <dbReference type="PIRNR" id="PIRNR006769"/>
    </source>
</evidence>
<protein>
    <recommendedName>
        <fullName evidence="13">Riboflavin biosynthesis protein RibD</fullName>
    </recommendedName>
    <domain>
        <recommendedName>
            <fullName evidence="13">Diaminohydroxyphosphoribosylaminopyrimidine deaminase</fullName>
            <shortName evidence="13">DRAP deaminase</shortName>
            <ecNumber evidence="13">3.5.4.26</ecNumber>
        </recommendedName>
        <alternativeName>
            <fullName evidence="13">Riboflavin-specific deaminase</fullName>
        </alternativeName>
    </domain>
    <domain>
        <recommendedName>
            <fullName evidence="13">5-amino-6-(5-phosphoribosylamino)uracil reductase</fullName>
            <ecNumber evidence="13">1.1.1.193</ecNumber>
        </recommendedName>
        <alternativeName>
            <fullName evidence="13">HTP reductase</fullName>
        </alternativeName>
    </domain>
</protein>
<evidence type="ECO:0000256" key="15">
    <source>
        <dbReference type="PIRSR" id="PIRSR006769-2"/>
    </source>
</evidence>
<feature type="binding site" evidence="15">
    <location>
        <position position="221"/>
    </location>
    <ligand>
        <name>NADP(+)</name>
        <dbReference type="ChEBI" id="CHEBI:58349"/>
    </ligand>
</feature>
<evidence type="ECO:0000256" key="14">
    <source>
        <dbReference type="PIRSR" id="PIRSR006769-1"/>
    </source>
</evidence>
<keyword evidence="6 13" id="KW-0686">Riboflavin biosynthesis</keyword>
<dbReference type="Gene3D" id="3.40.140.10">
    <property type="entry name" value="Cytidine Deaminase, domain 2"/>
    <property type="match status" value="1"/>
</dbReference>
<dbReference type="EC" id="3.5.4.26" evidence="13"/>
<dbReference type="PIRSF" id="PIRSF006769">
    <property type="entry name" value="RibD"/>
    <property type="match status" value="1"/>
</dbReference>
<feature type="binding site" evidence="15">
    <location>
        <position position="184"/>
    </location>
    <ligand>
        <name>NADP(+)</name>
        <dbReference type="ChEBI" id="CHEBI:58349"/>
    </ligand>
</feature>
<evidence type="ECO:0000256" key="6">
    <source>
        <dbReference type="ARBA" id="ARBA00022619"/>
    </source>
</evidence>
<feature type="binding site" evidence="15">
    <location>
        <position position="168"/>
    </location>
    <ligand>
        <name>NADP(+)</name>
        <dbReference type="ChEBI" id="CHEBI:58349"/>
    </ligand>
</feature>
<comment type="pathway">
    <text evidence="2 13">Cofactor biosynthesis; riboflavin biosynthesis; 5-amino-6-(D-ribitylamino)uracil from GTP: step 2/4.</text>
</comment>
<evidence type="ECO:0000256" key="16">
    <source>
        <dbReference type="PIRSR" id="PIRSR006769-3"/>
    </source>
</evidence>
<evidence type="ECO:0000256" key="9">
    <source>
        <dbReference type="ARBA" id="ARBA00022833"/>
    </source>
</evidence>
<dbReference type="EMBL" id="CP024176">
    <property type="protein sequence ID" value="ATW70864.1"/>
    <property type="molecule type" value="Genomic_DNA"/>
</dbReference>
<feature type="binding site" evidence="16">
    <location>
        <position position="89"/>
    </location>
    <ligand>
        <name>Zn(2+)</name>
        <dbReference type="ChEBI" id="CHEBI:29105"/>
        <note>catalytic</note>
    </ligand>
</feature>
<dbReference type="InterPro" id="IPR004794">
    <property type="entry name" value="Eubact_RibD"/>
</dbReference>
<comment type="similarity">
    <text evidence="5 13">In the C-terminal section; belongs to the HTP reductase family.</text>
</comment>
<dbReference type="GO" id="GO:0009231">
    <property type="term" value="P:riboflavin biosynthetic process"/>
    <property type="evidence" value="ECO:0007669"/>
    <property type="project" value="UniProtKB-UniPathway"/>
</dbReference>
<dbReference type="PROSITE" id="PS00903">
    <property type="entry name" value="CYT_DCMP_DEAMINASES_1"/>
    <property type="match status" value="1"/>
</dbReference>
<evidence type="ECO:0000256" key="12">
    <source>
        <dbReference type="ARBA" id="ARBA00023268"/>
    </source>
</evidence>
<keyword evidence="12" id="KW-0511">Multifunctional enzyme</keyword>
<comment type="cofactor">
    <cofactor evidence="13 16">
        <name>Zn(2+)</name>
        <dbReference type="ChEBI" id="CHEBI:29105"/>
    </cofactor>
    <text evidence="13 16">Binds 1 zinc ion.</text>
</comment>
<dbReference type="InterPro" id="IPR002734">
    <property type="entry name" value="RibDG_C"/>
</dbReference>
<evidence type="ECO:0000256" key="5">
    <source>
        <dbReference type="ARBA" id="ARBA00007417"/>
    </source>
</evidence>
<feature type="binding site" evidence="15">
    <location>
        <position position="214"/>
    </location>
    <ligand>
        <name>NADP(+)</name>
        <dbReference type="ChEBI" id="CHEBI:58349"/>
    </ligand>
</feature>
<evidence type="ECO:0000256" key="4">
    <source>
        <dbReference type="ARBA" id="ARBA00005259"/>
    </source>
</evidence>
<dbReference type="EC" id="1.1.1.193" evidence="13"/>
<evidence type="ECO:0000256" key="3">
    <source>
        <dbReference type="ARBA" id="ARBA00004910"/>
    </source>
</evidence>
<dbReference type="PANTHER" id="PTHR38011:SF7">
    <property type="entry name" value="2,5-DIAMINO-6-RIBOSYLAMINO-4(3H)-PYRIMIDINONE 5'-PHOSPHATE REDUCTASE"/>
    <property type="match status" value="1"/>
</dbReference>
<name>A0A173MZ09_FAUOS</name>
<comment type="pathway">
    <text evidence="3 13">Cofactor biosynthesis; riboflavin biosynthesis; 5-amino-6-(D-ribitylamino)uracil from GTP: step 3/4.</text>
</comment>
<dbReference type="SUPFAM" id="SSF53597">
    <property type="entry name" value="Dihydrofolate reductase-like"/>
    <property type="match status" value="1"/>
</dbReference>
<keyword evidence="8 13" id="KW-0378">Hydrolase</keyword>
<evidence type="ECO:0000256" key="7">
    <source>
        <dbReference type="ARBA" id="ARBA00022723"/>
    </source>
</evidence>
<comment type="function">
    <text evidence="1 13">Converts 2,5-diamino-6-(ribosylamino)-4(3h)-pyrimidinone 5'-phosphate into 5-amino-6-(ribosylamino)-2,4(1h,3h)-pyrimidinedione 5'-phosphate.</text>
</comment>
<feature type="binding site" evidence="15">
    <location>
        <position position="182"/>
    </location>
    <ligand>
        <name>substrate</name>
    </ligand>
</feature>
<proteinExistence type="inferred from homology"/>
<keyword evidence="7 13" id="KW-0479">Metal-binding</keyword>